<evidence type="ECO:0000256" key="6">
    <source>
        <dbReference type="ARBA" id="ARBA00023136"/>
    </source>
</evidence>
<dbReference type="AlphaFoldDB" id="A0A147ESB7"/>
<evidence type="ECO:0000313" key="9">
    <source>
        <dbReference type="EMBL" id="KTR87310.1"/>
    </source>
</evidence>
<organism evidence="9 10">
    <name type="scientific">Leucobacter chromiiresistens</name>
    <dbReference type="NCBI Taxonomy" id="1079994"/>
    <lineage>
        <taxon>Bacteria</taxon>
        <taxon>Bacillati</taxon>
        <taxon>Actinomycetota</taxon>
        <taxon>Actinomycetes</taxon>
        <taxon>Micrococcales</taxon>
        <taxon>Microbacteriaceae</taxon>
        <taxon>Leucobacter</taxon>
    </lineage>
</organism>
<dbReference type="PATRIC" id="fig|1079994.3.peg.2131"/>
<dbReference type="InterPro" id="IPR027417">
    <property type="entry name" value="P-loop_NTPase"/>
</dbReference>
<evidence type="ECO:0000256" key="7">
    <source>
        <dbReference type="RuleBase" id="RU364083"/>
    </source>
</evidence>
<evidence type="ECO:0000256" key="4">
    <source>
        <dbReference type="ARBA" id="ARBA00022840"/>
    </source>
</evidence>
<comment type="caution">
    <text evidence="9">The sequence shown here is derived from an EMBL/GenBank/DDBJ whole genome shotgun (WGS) entry which is preliminary data.</text>
</comment>
<proteinExistence type="inferred from homology"/>
<comment type="catalytic activity">
    <reaction evidence="7">
        <text>ATP + H2O + polyamine-[polyamine-binding protein]Side 1 = ADP + phosphate + polyamineSide 2 + [polyamine-binding protein]Side 1.</text>
        <dbReference type="EC" id="7.6.2.11"/>
    </reaction>
</comment>
<dbReference type="Pfam" id="PF08402">
    <property type="entry name" value="TOBE_2"/>
    <property type="match status" value="1"/>
</dbReference>
<dbReference type="EMBL" id="LDRK01000006">
    <property type="protein sequence ID" value="KTR87310.1"/>
    <property type="molecule type" value="Genomic_DNA"/>
</dbReference>
<keyword evidence="3 7" id="KW-0547">Nucleotide-binding</keyword>
<accession>A0A147ESB7</accession>
<dbReference type="GO" id="GO:0043190">
    <property type="term" value="C:ATP-binding cassette (ABC) transporter complex"/>
    <property type="evidence" value="ECO:0007669"/>
    <property type="project" value="InterPro"/>
</dbReference>
<dbReference type="GO" id="GO:0015417">
    <property type="term" value="F:ABC-type polyamine transporter activity"/>
    <property type="evidence" value="ECO:0007669"/>
    <property type="project" value="UniProtKB-EC"/>
</dbReference>
<dbReference type="SUPFAM" id="SSF52540">
    <property type="entry name" value="P-loop containing nucleoside triphosphate hydrolases"/>
    <property type="match status" value="1"/>
</dbReference>
<feature type="domain" description="ABC transporter" evidence="8">
    <location>
        <begin position="1"/>
        <end position="232"/>
    </location>
</feature>
<gene>
    <name evidence="7" type="primary">potA</name>
    <name evidence="9" type="ORF">NS354_00935</name>
</gene>
<dbReference type="InterPro" id="IPR050093">
    <property type="entry name" value="ABC_SmlMolc_Importer"/>
</dbReference>
<dbReference type="InterPro" id="IPR013611">
    <property type="entry name" value="Transp-assoc_OB_typ2"/>
</dbReference>
<dbReference type="Gene3D" id="2.40.50.100">
    <property type="match status" value="1"/>
</dbReference>
<dbReference type="SMART" id="SM00382">
    <property type="entry name" value="AAA"/>
    <property type="match status" value="1"/>
</dbReference>
<sequence length="349" mass="37690">MNISGLAKSYDGNTWAVEGLDLRIEPGEFVTILGPSGSGKTTALMMLAGFESPTRGEIELNGEPVAALPAYRRNIGMVFQSYALFPTMSVADNIAYPLKMRKVPRADRERLVNASLELVQLQAHRDKRPHQLSGGQQQRVALARATVFTPGLLLMDEPLGALDRKLRQTMQNEIASIHRTLGVTVVSVTHDQEEALSLSDRILIMADGKMQQLGTPAEIFERPRNAFVADFMGEANVIDVVAGRLAAGSVHVEGGTEGEYAAIRLADQVSVRPELVMLEAASDHDADAGVVTACTYQGSVVRYEVRLQSGASLVARASTGSEQQRFERGASVSVTVRAHSIVPLEAEPK</sequence>
<dbReference type="InterPro" id="IPR008995">
    <property type="entry name" value="Mo/tungstate-bd_C_term_dom"/>
</dbReference>
<dbReference type="GO" id="GO:0016887">
    <property type="term" value="F:ATP hydrolysis activity"/>
    <property type="evidence" value="ECO:0007669"/>
    <property type="project" value="InterPro"/>
</dbReference>
<evidence type="ECO:0000256" key="1">
    <source>
        <dbReference type="ARBA" id="ARBA00022448"/>
    </source>
</evidence>
<dbReference type="InterPro" id="IPR017871">
    <property type="entry name" value="ABC_transporter-like_CS"/>
</dbReference>
<dbReference type="FunFam" id="3.40.50.300:FF:000425">
    <property type="entry name" value="Probable ABC transporter, ATP-binding subunit"/>
    <property type="match status" value="1"/>
</dbReference>
<dbReference type="GO" id="GO:0005524">
    <property type="term" value="F:ATP binding"/>
    <property type="evidence" value="ECO:0007669"/>
    <property type="project" value="UniProtKB-KW"/>
</dbReference>
<dbReference type="EC" id="7.6.2.11" evidence="7"/>
<comment type="subunit">
    <text evidence="7">The complex is composed of two ATP-binding proteins (PotA), two transmembrane proteins (PotB and PotC) and a solute-binding protein (PotD).</text>
</comment>
<keyword evidence="10" id="KW-1185">Reference proteome</keyword>
<keyword evidence="4 7" id="KW-0067">ATP-binding</keyword>
<dbReference type="Pfam" id="PF00005">
    <property type="entry name" value="ABC_tran"/>
    <property type="match status" value="1"/>
</dbReference>
<evidence type="ECO:0000256" key="3">
    <source>
        <dbReference type="ARBA" id="ARBA00022741"/>
    </source>
</evidence>
<dbReference type="Proteomes" id="UP000070810">
    <property type="component" value="Unassembled WGS sequence"/>
</dbReference>
<dbReference type="NCBIfam" id="TIGR01187">
    <property type="entry name" value="potA"/>
    <property type="match status" value="1"/>
</dbReference>
<evidence type="ECO:0000256" key="5">
    <source>
        <dbReference type="ARBA" id="ARBA00022967"/>
    </source>
</evidence>
<dbReference type="InterPro" id="IPR003439">
    <property type="entry name" value="ABC_transporter-like_ATP-bd"/>
</dbReference>
<keyword evidence="2 7" id="KW-1003">Cell membrane</keyword>
<dbReference type="PROSITE" id="PS50893">
    <property type="entry name" value="ABC_TRANSPORTER_2"/>
    <property type="match status" value="1"/>
</dbReference>
<dbReference type="PANTHER" id="PTHR42781">
    <property type="entry name" value="SPERMIDINE/PUTRESCINE IMPORT ATP-BINDING PROTEIN POTA"/>
    <property type="match status" value="1"/>
</dbReference>
<protein>
    <recommendedName>
        <fullName evidence="7">Spermidine/putrescine import ATP-binding protein PotA</fullName>
        <ecNumber evidence="7">7.6.2.11</ecNumber>
    </recommendedName>
</protein>
<dbReference type="InterPro" id="IPR005893">
    <property type="entry name" value="PotA-like"/>
</dbReference>
<dbReference type="GO" id="GO:0015697">
    <property type="term" value="P:quaternary ammonium group transport"/>
    <property type="evidence" value="ECO:0007669"/>
    <property type="project" value="UniProtKB-ARBA"/>
</dbReference>
<dbReference type="PROSITE" id="PS00211">
    <property type="entry name" value="ABC_TRANSPORTER_1"/>
    <property type="match status" value="1"/>
</dbReference>
<dbReference type="InterPro" id="IPR003593">
    <property type="entry name" value="AAA+_ATPase"/>
</dbReference>
<keyword evidence="1 7" id="KW-0813">Transport</keyword>
<dbReference type="PANTHER" id="PTHR42781:SF4">
    <property type="entry name" value="SPERMIDINE_PUTRESCINE IMPORT ATP-BINDING PROTEIN POTA"/>
    <property type="match status" value="1"/>
</dbReference>
<comment type="function">
    <text evidence="7">Part of the ABC transporter complex PotABCD involved in spermidine/putrescine import. Responsible for energy coupling to the transport system.</text>
</comment>
<dbReference type="Gene3D" id="3.40.50.300">
    <property type="entry name" value="P-loop containing nucleotide triphosphate hydrolases"/>
    <property type="match status" value="1"/>
</dbReference>
<name>A0A147ESB7_9MICO</name>
<evidence type="ECO:0000259" key="8">
    <source>
        <dbReference type="PROSITE" id="PS50893"/>
    </source>
</evidence>
<keyword evidence="6 7" id="KW-0472">Membrane</keyword>
<comment type="similarity">
    <text evidence="7">Belongs to the ABC transporter superfamily. Spermidine/putrescine importer (TC 3.A.1.11.1) family.</text>
</comment>
<dbReference type="SUPFAM" id="SSF50331">
    <property type="entry name" value="MOP-like"/>
    <property type="match status" value="1"/>
</dbReference>
<reference evidence="9 10" key="1">
    <citation type="journal article" date="2016" name="Front. Microbiol.">
        <title>Genomic Resource of Rice Seed Associated Bacteria.</title>
        <authorList>
            <person name="Midha S."/>
            <person name="Bansal K."/>
            <person name="Sharma S."/>
            <person name="Kumar N."/>
            <person name="Patil P.P."/>
            <person name="Chaudhry V."/>
            <person name="Patil P.B."/>
        </authorList>
    </citation>
    <scope>NUCLEOTIDE SEQUENCE [LARGE SCALE GENOMIC DNA]</scope>
    <source>
        <strain evidence="9 10">NS354</strain>
    </source>
</reference>
<evidence type="ECO:0000256" key="2">
    <source>
        <dbReference type="ARBA" id="ARBA00022475"/>
    </source>
</evidence>
<keyword evidence="5 7" id="KW-1278">Translocase</keyword>
<evidence type="ECO:0000313" key="10">
    <source>
        <dbReference type="Proteomes" id="UP000070810"/>
    </source>
</evidence>